<keyword evidence="7" id="KW-1185">Reference proteome</keyword>
<comment type="similarity">
    <text evidence="2">Belongs to the bacterial solute-binding protein SsuA/TauA family.</text>
</comment>
<dbReference type="EMBL" id="SMAI01000005">
    <property type="protein sequence ID" value="TCT05010.1"/>
    <property type="molecule type" value="Genomic_DNA"/>
</dbReference>
<dbReference type="PANTHER" id="PTHR30024:SF47">
    <property type="entry name" value="TAURINE-BINDING PERIPLASMIC PROTEIN"/>
    <property type="match status" value="1"/>
</dbReference>
<protein>
    <submittedName>
        <fullName evidence="6">Taurine transport system substrate-binding protein</fullName>
    </submittedName>
</protein>
<dbReference type="AlphaFoldDB" id="A0A4R3LWJ9"/>
<comment type="subcellular location">
    <subcellularLocation>
        <location evidence="1">Periplasm</location>
    </subcellularLocation>
</comment>
<dbReference type="CDD" id="cd13560">
    <property type="entry name" value="PBP2_taurine"/>
    <property type="match status" value="1"/>
</dbReference>
<dbReference type="Pfam" id="PF09084">
    <property type="entry name" value="NMT1"/>
    <property type="match status" value="1"/>
</dbReference>
<dbReference type="InterPro" id="IPR015168">
    <property type="entry name" value="SsuA/THI5"/>
</dbReference>
<dbReference type="GO" id="GO:0042597">
    <property type="term" value="C:periplasmic space"/>
    <property type="evidence" value="ECO:0007669"/>
    <property type="project" value="UniProtKB-SubCell"/>
</dbReference>
<sequence length="339" mass="36248">MTTKRTSLWTLAALAAGLVFAAPAGAQDKPAAITIGYLNLVNAQLVTKALGLHEKESGVPIKWVKFGSGGDVNRAVAANQIDFGGVGNPPFAIGVTRDLPYTGIFVLNMLGPVEALVVRTDKNIKSMKDLVGKQGGAPFGSTTHYLFIAALREAGVDPNSVKLLDLSPSDAVAAWMRKDIDAAWVWEPNLDKMVKSGGEILLDSGEMAKRGYPTWDIGVVMNDFAKKYPTAVAAYLRAECAGIDFWLKNPEETVKLVAKELSLPEADAARMIKGTRVVPCAEQITADYLGTTQNKGKFADTMLATATFLKDQGRLPAVKSLADYAGFIDPGYLQKVVGK</sequence>
<dbReference type="SMART" id="SM00062">
    <property type="entry name" value="PBPb"/>
    <property type="match status" value="1"/>
</dbReference>
<dbReference type="Proteomes" id="UP000294664">
    <property type="component" value="Unassembled WGS sequence"/>
</dbReference>
<reference evidence="6 7" key="1">
    <citation type="submission" date="2019-03" db="EMBL/GenBank/DDBJ databases">
        <title>Genomic Encyclopedia of Type Strains, Phase IV (KMG-IV): sequencing the most valuable type-strain genomes for metagenomic binning, comparative biology and taxonomic classification.</title>
        <authorList>
            <person name="Goeker M."/>
        </authorList>
    </citation>
    <scope>NUCLEOTIDE SEQUENCE [LARGE SCALE GENOMIC DNA]</scope>
    <source>
        <strain evidence="6 7">DSM 9035</strain>
    </source>
</reference>
<organism evidence="6 7">
    <name type="scientific">Aquabacter spiritensis</name>
    <dbReference type="NCBI Taxonomy" id="933073"/>
    <lineage>
        <taxon>Bacteria</taxon>
        <taxon>Pseudomonadati</taxon>
        <taxon>Pseudomonadota</taxon>
        <taxon>Alphaproteobacteria</taxon>
        <taxon>Hyphomicrobiales</taxon>
        <taxon>Xanthobacteraceae</taxon>
        <taxon>Aquabacter</taxon>
    </lineage>
</organism>
<evidence type="ECO:0000313" key="7">
    <source>
        <dbReference type="Proteomes" id="UP000294664"/>
    </source>
</evidence>
<dbReference type="InterPro" id="IPR001638">
    <property type="entry name" value="Solute-binding_3/MltF_N"/>
</dbReference>
<feature type="signal peptide" evidence="4">
    <location>
        <begin position="1"/>
        <end position="21"/>
    </location>
</feature>
<dbReference type="RefSeq" id="WP_132031099.1">
    <property type="nucleotide sequence ID" value="NZ_SMAI01000005.1"/>
</dbReference>
<dbReference type="InterPro" id="IPR010068">
    <property type="entry name" value="Peri-bd_TauA"/>
</dbReference>
<dbReference type="GO" id="GO:0042918">
    <property type="term" value="P:alkanesulfonate transmembrane transport"/>
    <property type="evidence" value="ECO:0007669"/>
    <property type="project" value="TreeGrafter"/>
</dbReference>
<dbReference type="PANTHER" id="PTHR30024">
    <property type="entry name" value="ALIPHATIC SULFONATES-BINDING PROTEIN-RELATED"/>
    <property type="match status" value="1"/>
</dbReference>
<name>A0A4R3LWJ9_9HYPH</name>
<evidence type="ECO:0000259" key="5">
    <source>
        <dbReference type="SMART" id="SM00062"/>
    </source>
</evidence>
<gene>
    <name evidence="6" type="ORF">EDC64_10541</name>
</gene>
<keyword evidence="3 4" id="KW-0732">Signal</keyword>
<evidence type="ECO:0000256" key="4">
    <source>
        <dbReference type="SAM" id="SignalP"/>
    </source>
</evidence>
<dbReference type="SUPFAM" id="SSF53850">
    <property type="entry name" value="Periplasmic binding protein-like II"/>
    <property type="match status" value="1"/>
</dbReference>
<evidence type="ECO:0000256" key="3">
    <source>
        <dbReference type="ARBA" id="ARBA00022729"/>
    </source>
</evidence>
<feature type="domain" description="Solute-binding protein family 3/N-terminal" evidence="5">
    <location>
        <begin position="32"/>
        <end position="250"/>
    </location>
</feature>
<proteinExistence type="inferred from homology"/>
<comment type="caution">
    <text evidence="6">The sequence shown here is derived from an EMBL/GenBank/DDBJ whole genome shotgun (WGS) entry which is preliminary data.</text>
</comment>
<evidence type="ECO:0000256" key="2">
    <source>
        <dbReference type="ARBA" id="ARBA00010742"/>
    </source>
</evidence>
<dbReference type="Gene3D" id="3.40.190.10">
    <property type="entry name" value="Periplasmic binding protein-like II"/>
    <property type="match status" value="2"/>
</dbReference>
<evidence type="ECO:0000256" key="1">
    <source>
        <dbReference type="ARBA" id="ARBA00004418"/>
    </source>
</evidence>
<feature type="chain" id="PRO_5020538305" evidence="4">
    <location>
        <begin position="22"/>
        <end position="339"/>
    </location>
</feature>
<dbReference type="OrthoDB" id="6788250at2"/>
<accession>A0A4R3LWJ9</accession>
<evidence type="ECO:0000313" key="6">
    <source>
        <dbReference type="EMBL" id="TCT05010.1"/>
    </source>
</evidence>